<dbReference type="Proteomes" id="UP000678393">
    <property type="component" value="Unassembled WGS sequence"/>
</dbReference>
<keyword evidence="3" id="KW-1185">Reference proteome</keyword>
<dbReference type="AlphaFoldDB" id="A0A8S3YUH5"/>
<sequence>QQFTSSLEENGSDLADSLEFYQKRLSRIINEANKPKGLYIFHDGMISHVCAVNLSDGTNVLHHSIRTADAPHILSLFLDVDPTPLNMQDDRGETVLHLACRLKRKKSVELLLARPDLDLNIRTFDGCLPEEVTSSKAIRKMVEKARPSSAQIPVNNTQQLQQEDASICGSGKTSSLGASTVNFDKVHSRYEKLKKLD</sequence>
<feature type="non-terminal residue" evidence="2">
    <location>
        <position position="197"/>
    </location>
</feature>
<feature type="region of interest" description="Disordered" evidence="1">
    <location>
        <begin position="145"/>
        <end position="178"/>
    </location>
</feature>
<evidence type="ECO:0000313" key="2">
    <source>
        <dbReference type="EMBL" id="CAG5119232.1"/>
    </source>
</evidence>
<dbReference type="InterPro" id="IPR036770">
    <property type="entry name" value="Ankyrin_rpt-contain_sf"/>
</dbReference>
<evidence type="ECO:0000313" key="3">
    <source>
        <dbReference type="Proteomes" id="UP000678393"/>
    </source>
</evidence>
<gene>
    <name evidence="2" type="ORF">CUNI_LOCUS4790</name>
</gene>
<dbReference type="InterPro" id="IPR002110">
    <property type="entry name" value="Ankyrin_rpt"/>
</dbReference>
<dbReference type="SUPFAM" id="SSF48403">
    <property type="entry name" value="Ankyrin repeat"/>
    <property type="match status" value="1"/>
</dbReference>
<dbReference type="Pfam" id="PF12796">
    <property type="entry name" value="Ank_2"/>
    <property type="match status" value="1"/>
</dbReference>
<feature type="compositionally biased region" description="Polar residues" evidence="1">
    <location>
        <begin position="148"/>
        <end position="164"/>
    </location>
</feature>
<reference evidence="2" key="1">
    <citation type="submission" date="2021-04" db="EMBL/GenBank/DDBJ databases">
        <authorList>
            <consortium name="Molecular Ecology Group"/>
        </authorList>
    </citation>
    <scope>NUCLEOTIDE SEQUENCE</scope>
</reference>
<proteinExistence type="predicted"/>
<dbReference type="SMART" id="SM00248">
    <property type="entry name" value="ANK"/>
    <property type="match status" value="2"/>
</dbReference>
<dbReference type="EMBL" id="CAJHNH020000670">
    <property type="protein sequence ID" value="CAG5119232.1"/>
    <property type="molecule type" value="Genomic_DNA"/>
</dbReference>
<protein>
    <submittedName>
        <fullName evidence="2">Uncharacterized protein</fullName>
    </submittedName>
</protein>
<evidence type="ECO:0000256" key="1">
    <source>
        <dbReference type="SAM" id="MobiDB-lite"/>
    </source>
</evidence>
<name>A0A8S3YUH5_9EUPU</name>
<comment type="caution">
    <text evidence="2">The sequence shown here is derived from an EMBL/GenBank/DDBJ whole genome shotgun (WGS) entry which is preliminary data.</text>
</comment>
<organism evidence="2 3">
    <name type="scientific">Candidula unifasciata</name>
    <dbReference type="NCBI Taxonomy" id="100452"/>
    <lineage>
        <taxon>Eukaryota</taxon>
        <taxon>Metazoa</taxon>
        <taxon>Spiralia</taxon>
        <taxon>Lophotrochozoa</taxon>
        <taxon>Mollusca</taxon>
        <taxon>Gastropoda</taxon>
        <taxon>Heterobranchia</taxon>
        <taxon>Euthyneura</taxon>
        <taxon>Panpulmonata</taxon>
        <taxon>Eupulmonata</taxon>
        <taxon>Stylommatophora</taxon>
        <taxon>Helicina</taxon>
        <taxon>Helicoidea</taxon>
        <taxon>Geomitridae</taxon>
        <taxon>Candidula</taxon>
    </lineage>
</organism>
<dbReference type="OrthoDB" id="6120417at2759"/>
<accession>A0A8S3YUH5</accession>
<dbReference type="Gene3D" id="1.25.40.20">
    <property type="entry name" value="Ankyrin repeat-containing domain"/>
    <property type="match status" value="1"/>
</dbReference>